<dbReference type="SUPFAM" id="SSF48498">
    <property type="entry name" value="Tetracyclin repressor-like, C-terminal domain"/>
    <property type="match status" value="1"/>
</dbReference>
<dbReference type="InterPro" id="IPR001647">
    <property type="entry name" value="HTH_TetR"/>
</dbReference>
<evidence type="ECO:0000313" key="4">
    <source>
        <dbReference type="EMBL" id="GAA4623711.1"/>
    </source>
</evidence>
<dbReference type="Pfam" id="PF19344">
    <property type="entry name" value="TetR_C_32"/>
    <property type="match status" value="1"/>
</dbReference>
<dbReference type="Gene3D" id="1.10.357.10">
    <property type="entry name" value="Tetracycline Repressor, domain 2"/>
    <property type="match status" value="1"/>
</dbReference>
<protein>
    <submittedName>
        <fullName evidence="4">TetR family transcriptional regulator</fullName>
    </submittedName>
</protein>
<dbReference type="InterPro" id="IPR045823">
    <property type="entry name" value="TetR_C_32"/>
</dbReference>
<keyword evidence="1 2" id="KW-0238">DNA-binding</keyword>
<evidence type="ECO:0000256" key="1">
    <source>
        <dbReference type="ARBA" id="ARBA00023125"/>
    </source>
</evidence>
<dbReference type="InterPro" id="IPR036271">
    <property type="entry name" value="Tet_transcr_reg_TetR-rel_C_sf"/>
</dbReference>
<dbReference type="PANTHER" id="PTHR30055">
    <property type="entry name" value="HTH-TYPE TRANSCRIPTIONAL REGULATOR RUTR"/>
    <property type="match status" value="1"/>
</dbReference>
<keyword evidence="5" id="KW-1185">Reference proteome</keyword>
<organism evidence="4 5">
    <name type="scientific">Actinoallomurus vinaceus</name>
    <dbReference type="NCBI Taxonomy" id="1080074"/>
    <lineage>
        <taxon>Bacteria</taxon>
        <taxon>Bacillati</taxon>
        <taxon>Actinomycetota</taxon>
        <taxon>Actinomycetes</taxon>
        <taxon>Streptosporangiales</taxon>
        <taxon>Thermomonosporaceae</taxon>
        <taxon>Actinoallomurus</taxon>
    </lineage>
</organism>
<dbReference type="EMBL" id="BAABHK010000002">
    <property type="protein sequence ID" value="GAA4623711.1"/>
    <property type="molecule type" value="Genomic_DNA"/>
</dbReference>
<reference evidence="5" key="1">
    <citation type="journal article" date="2019" name="Int. J. Syst. Evol. Microbiol.">
        <title>The Global Catalogue of Microorganisms (GCM) 10K type strain sequencing project: providing services to taxonomists for standard genome sequencing and annotation.</title>
        <authorList>
            <consortium name="The Broad Institute Genomics Platform"/>
            <consortium name="The Broad Institute Genome Sequencing Center for Infectious Disease"/>
            <person name="Wu L."/>
            <person name="Ma J."/>
        </authorList>
    </citation>
    <scope>NUCLEOTIDE SEQUENCE [LARGE SCALE GENOMIC DNA]</scope>
    <source>
        <strain evidence="5">JCM 17939</strain>
    </source>
</reference>
<dbReference type="PROSITE" id="PS50977">
    <property type="entry name" value="HTH_TETR_2"/>
    <property type="match status" value="1"/>
</dbReference>
<dbReference type="Proteomes" id="UP001501442">
    <property type="component" value="Unassembled WGS sequence"/>
</dbReference>
<dbReference type="InterPro" id="IPR023772">
    <property type="entry name" value="DNA-bd_HTH_TetR-type_CS"/>
</dbReference>
<dbReference type="InterPro" id="IPR050109">
    <property type="entry name" value="HTH-type_TetR-like_transc_reg"/>
</dbReference>
<dbReference type="PRINTS" id="PR00455">
    <property type="entry name" value="HTHTETR"/>
</dbReference>
<dbReference type="InterPro" id="IPR009057">
    <property type="entry name" value="Homeodomain-like_sf"/>
</dbReference>
<accession>A0ABP8U6G1</accession>
<dbReference type="PANTHER" id="PTHR30055:SF227">
    <property type="entry name" value="TRANSCRIPTIONAL REGULATORY PROTEIN (PROBABLY TETR-FAMILY)-RELATED"/>
    <property type="match status" value="1"/>
</dbReference>
<dbReference type="Pfam" id="PF00440">
    <property type="entry name" value="TetR_N"/>
    <property type="match status" value="1"/>
</dbReference>
<sequence>MEPATVGDDPPATKRLPWAQRRDQLLAAAERVIIREGPQVSMDDIAAEAGVSKPIVYRHFGDKNGLAHAVGERFSVALMTELHAALGAHADPRERTHAAIEVILRRIDEAPQTYRFLTRGSAEGAPALGDALDAFMRLIGDDLADFMSSVNKDKSPERRILLLTWGHAMVGLVRSSADLWLDRRHVSREELVDQLTDLLWNGFRDADWTTD</sequence>
<evidence type="ECO:0000313" key="5">
    <source>
        <dbReference type="Proteomes" id="UP001501442"/>
    </source>
</evidence>
<gene>
    <name evidence="4" type="ORF">GCM10023196_020980</name>
</gene>
<evidence type="ECO:0000256" key="2">
    <source>
        <dbReference type="PROSITE-ProRule" id="PRU00335"/>
    </source>
</evidence>
<dbReference type="PROSITE" id="PS01081">
    <property type="entry name" value="HTH_TETR_1"/>
    <property type="match status" value="1"/>
</dbReference>
<evidence type="ECO:0000259" key="3">
    <source>
        <dbReference type="PROSITE" id="PS50977"/>
    </source>
</evidence>
<proteinExistence type="predicted"/>
<comment type="caution">
    <text evidence="4">The sequence shown here is derived from an EMBL/GenBank/DDBJ whole genome shotgun (WGS) entry which is preliminary data.</text>
</comment>
<feature type="DNA-binding region" description="H-T-H motif" evidence="2">
    <location>
        <begin position="41"/>
        <end position="60"/>
    </location>
</feature>
<dbReference type="RefSeq" id="WP_345430474.1">
    <property type="nucleotide sequence ID" value="NZ_BAABHK010000002.1"/>
</dbReference>
<dbReference type="SUPFAM" id="SSF46689">
    <property type="entry name" value="Homeodomain-like"/>
    <property type="match status" value="1"/>
</dbReference>
<feature type="domain" description="HTH tetR-type" evidence="3">
    <location>
        <begin position="19"/>
        <end position="78"/>
    </location>
</feature>
<name>A0ABP8U6G1_9ACTN</name>